<proteinExistence type="predicted"/>
<dbReference type="EMBL" id="JBHSKY010000007">
    <property type="protein sequence ID" value="MFC5278681.1"/>
    <property type="molecule type" value="Genomic_DNA"/>
</dbReference>
<dbReference type="AlphaFoldDB" id="A0ABD5R1N0"/>
<dbReference type="Proteomes" id="UP001596118">
    <property type="component" value="Unassembled WGS sequence"/>
</dbReference>
<organism evidence="1 2">
    <name type="scientific">Halorubrum rubrum</name>
    <dbReference type="NCBI Taxonomy" id="1126240"/>
    <lineage>
        <taxon>Archaea</taxon>
        <taxon>Methanobacteriati</taxon>
        <taxon>Methanobacteriota</taxon>
        <taxon>Stenosarchaea group</taxon>
        <taxon>Halobacteria</taxon>
        <taxon>Halobacteriales</taxon>
        <taxon>Haloferacaceae</taxon>
        <taxon>Halorubrum</taxon>
    </lineage>
</organism>
<sequence>MGDVIVIDESEPGGQWRYGCPNGHTDWIKRDGMIQCRSCPHPKIPGRVSYDVVLDLKTGQQIAVDEVRVR</sequence>
<protein>
    <recommendedName>
        <fullName evidence="3">DUF951 domain-containing protein</fullName>
    </recommendedName>
</protein>
<gene>
    <name evidence="1" type="ORF">ACFPM1_07920</name>
</gene>
<reference evidence="1 2" key="1">
    <citation type="journal article" date="2019" name="Int. J. Syst. Evol. Microbiol.">
        <title>The Global Catalogue of Microorganisms (GCM) 10K type strain sequencing project: providing services to taxonomists for standard genome sequencing and annotation.</title>
        <authorList>
            <consortium name="The Broad Institute Genomics Platform"/>
            <consortium name="The Broad Institute Genome Sequencing Center for Infectious Disease"/>
            <person name="Wu L."/>
            <person name="Ma J."/>
        </authorList>
    </citation>
    <scope>NUCLEOTIDE SEQUENCE [LARGE SCALE GENOMIC DNA]</scope>
    <source>
        <strain evidence="1 2">CGMCC 1.12124</strain>
    </source>
</reference>
<name>A0ABD5R1N0_9EURY</name>
<evidence type="ECO:0000313" key="2">
    <source>
        <dbReference type="Proteomes" id="UP001596118"/>
    </source>
</evidence>
<comment type="caution">
    <text evidence="1">The sequence shown here is derived from an EMBL/GenBank/DDBJ whole genome shotgun (WGS) entry which is preliminary data.</text>
</comment>
<keyword evidence="2" id="KW-1185">Reference proteome</keyword>
<evidence type="ECO:0000313" key="1">
    <source>
        <dbReference type="EMBL" id="MFC5278681.1"/>
    </source>
</evidence>
<evidence type="ECO:0008006" key="3">
    <source>
        <dbReference type="Google" id="ProtNLM"/>
    </source>
</evidence>
<dbReference type="RefSeq" id="WP_256411088.1">
    <property type="nucleotide sequence ID" value="NZ_JANHDM010000003.1"/>
</dbReference>
<accession>A0ABD5R1N0</accession>